<evidence type="ECO:0000256" key="1">
    <source>
        <dbReference type="SAM" id="MobiDB-lite"/>
    </source>
</evidence>
<dbReference type="OrthoDB" id="3056461at2759"/>
<feature type="region of interest" description="Disordered" evidence="1">
    <location>
        <begin position="472"/>
        <end position="495"/>
    </location>
</feature>
<proteinExistence type="predicted"/>
<evidence type="ECO:0000313" key="2">
    <source>
        <dbReference type="EMBL" id="KAF7357358.1"/>
    </source>
</evidence>
<feature type="compositionally biased region" description="Gly residues" evidence="1">
    <location>
        <begin position="49"/>
        <end position="60"/>
    </location>
</feature>
<feature type="compositionally biased region" description="Acidic residues" evidence="1">
    <location>
        <begin position="484"/>
        <end position="495"/>
    </location>
</feature>
<dbReference type="AlphaFoldDB" id="A0A8H7D3G7"/>
<dbReference type="Proteomes" id="UP000623467">
    <property type="component" value="Unassembled WGS sequence"/>
</dbReference>
<protein>
    <submittedName>
        <fullName evidence="2">Uncharacterized protein</fullName>
    </submittedName>
</protein>
<feature type="compositionally biased region" description="Basic residues" evidence="1">
    <location>
        <begin position="1"/>
        <end position="10"/>
    </location>
</feature>
<feature type="compositionally biased region" description="Low complexity" evidence="1">
    <location>
        <begin position="32"/>
        <end position="48"/>
    </location>
</feature>
<evidence type="ECO:0000313" key="3">
    <source>
        <dbReference type="Proteomes" id="UP000623467"/>
    </source>
</evidence>
<keyword evidence="3" id="KW-1185">Reference proteome</keyword>
<gene>
    <name evidence="2" type="ORF">MSAN_01331700</name>
</gene>
<accession>A0A8H7D3G7</accession>
<feature type="compositionally biased region" description="Polar residues" evidence="1">
    <location>
        <begin position="11"/>
        <end position="20"/>
    </location>
</feature>
<sequence length="495" mass="54823">MADSARKRKSSGTGARTWNTKRARDTGRGKKPAAAEPAGQAPGSSSNAAGGGNNASGSDGGAAATEVKGGGRRRNPHGIAPSDVEDEAKPTQRAFQRHIRMACGLLTGDAVLGPADDYIDHYDKRFDEVDDIETHMRAIIAEVKKPNRDAQKRAERLIKDAKVLAKGDGSKPGLYGQIAKDIAMVPAEHIALLFGAVTRVGLKTFHPDVFGPTHSTYNQLHRHLAATTFQTISAWYGYTALNVSITIAQDYPLLCEMYDNFMFGTIKINSRKEYNTPGSLSKAQEKSGAEKRRARLCARRYEQAKSMGYRKPVLRMLKTEAIHSDDERPDGGDARKKKGLLIRTKDGRNPVVTVFLREQDDNILKRLERRDSKLEPFVILLLLPLHCPENSPIGVPIDFFAPQFYNEQLNIHEKAMYINTGVAFPLPKFCTRQHHSDWARMPAKEFMKKYGNDVLKQYNIPTPEELAELDTYHKADGSEGGSTDLEDSDDAAMEV</sequence>
<dbReference type="EMBL" id="JACAZH010000010">
    <property type="protein sequence ID" value="KAF7357358.1"/>
    <property type="molecule type" value="Genomic_DNA"/>
</dbReference>
<name>A0A8H7D3G7_9AGAR</name>
<reference evidence="2" key="1">
    <citation type="submission" date="2020-05" db="EMBL/GenBank/DDBJ databases">
        <title>Mycena genomes resolve the evolution of fungal bioluminescence.</title>
        <authorList>
            <person name="Tsai I.J."/>
        </authorList>
    </citation>
    <scope>NUCLEOTIDE SEQUENCE</scope>
    <source>
        <strain evidence="2">160909Yilan</strain>
    </source>
</reference>
<organism evidence="2 3">
    <name type="scientific">Mycena sanguinolenta</name>
    <dbReference type="NCBI Taxonomy" id="230812"/>
    <lineage>
        <taxon>Eukaryota</taxon>
        <taxon>Fungi</taxon>
        <taxon>Dikarya</taxon>
        <taxon>Basidiomycota</taxon>
        <taxon>Agaricomycotina</taxon>
        <taxon>Agaricomycetes</taxon>
        <taxon>Agaricomycetidae</taxon>
        <taxon>Agaricales</taxon>
        <taxon>Marasmiineae</taxon>
        <taxon>Mycenaceae</taxon>
        <taxon>Mycena</taxon>
    </lineage>
</organism>
<comment type="caution">
    <text evidence="2">The sequence shown here is derived from an EMBL/GenBank/DDBJ whole genome shotgun (WGS) entry which is preliminary data.</text>
</comment>
<feature type="region of interest" description="Disordered" evidence="1">
    <location>
        <begin position="1"/>
        <end position="93"/>
    </location>
</feature>